<accession>A0ABZ2MBF3</accession>
<dbReference type="Proteomes" id="UP001370348">
    <property type="component" value="Chromosome"/>
</dbReference>
<name>A0ABZ2MBF3_9BACT</name>
<protein>
    <submittedName>
        <fullName evidence="1">Uncharacterized protein</fullName>
    </submittedName>
</protein>
<organism evidence="1 2">
    <name type="scientific">Pendulispora albinea</name>
    <dbReference type="NCBI Taxonomy" id="2741071"/>
    <lineage>
        <taxon>Bacteria</taxon>
        <taxon>Pseudomonadati</taxon>
        <taxon>Myxococcota</taxon>
        <taxon>Myxococcia</taxon>
        <taxon>Myxococcales</taxon>
        <taxon>Sorangiineae</taxon>
        <taxon>Pendulisporaceae</taxon>
        <taxon>Pendulispora</taxon>
    </lineage>
</organism>
<proteinExistence type="predicted"/>
<keyword evidence="2" id="KW-1185">Reference proteome</keyword>
<evidence type="ECO:0000313" key="1">
    <source>
        <dbReference type="EMBL" id="WXB19862.1"/>
    </source>
</evidence>
<dbReference type="RefSeq" id="WP_394829460.1">
    <property type="nucleotide sequence ID" value="NZ_CP089984.1"/>
</dbReference>
<evidence type="ECO:0000313" key="2">
    <source>
        <dbReference type="Proteomes" id="UP001370348"/>
    </source>
</evidence>
<dbReference type="EMBL" id="CP089984">
    <property type="protein sequence ID" value="WXB19862.1"/>
    <property type="molecule type" value="Genomic_DNA"/>
</dbReference>
<sequence>MRRWPMRSWTSRRLRHADATIREVLQKRMALVNLYTLTPEQIASEKDLAAEVEMAFARPASPYDSHPPAIQRIAWLKAFAARGALEPAAAERDEAWSLFTDAARIQEQMTQQFLDSLAGDGMFLPTP</sequence>
<reference evidence="1 2" key="1">
    <citation type="submission" date="2021-12" db="EMBL/GenBank/DDBJ databases">
        <title>Discovery of the Pendulisporaceae a myxobacterial family with distinct sporulation behavior and unique specialized metabolism.</title>
        <authorList>
            <person name="Garcia R."/>
            <person name="Popoff A."/>
            <person name="Bader C.D."/>
            <person name="Loehr J."/>
            <person name="Walesch S."/>
            <person name="Walt C."/>
            <person name="Boldt J."/>
            <person name="Bunk B."/>
            <person name="Haeckl F.J.F.P.J."/>
            <person name="Gunesch A.P."/>
            <person name="Birkelbach J."/>
            <person name="Nuebel U."/>
            <person name="Pietschmann T."/>
            <person name="Bach T."/>
            <person name="Mueller R."/>
        </authorList>
    </citation>
    <scope>NUCLEOTIDE SEQUENCE [LARGE SCALE GENOMIC DNA]</scope>
    <source>
        <strain evidence="1 2">MSr11954</strain>
    </source>
</reference>
<gene>
    <name evidence="1" type="ORF">LZC94_21885</name>
</gene>